<dbReference type="InterPro" id="IPR038081">
    <property type="entry name" value="CalX-like_sf"/>
</dbReference>
<dbReference type="SUPFAM" id="SSF51120">
    <property type="entry name" value="beta-Roll"/>
    <property type="match status" value="1"/>
</dbReference>
<dbReference type="Gene3D" id="2.60.40.2030">
    <property type="match status" value="1"/>
</dbReference>
<dbReference type="Proteomes" id="UP001374893">
    <property type="component" value="Chromosome"/>
</dbReference>
<feature type="domain" description="Calx-beta" evidence="5">
    <location>
        <begin position="479"/>
        <end position="574"/>
    </location>
</feature>
<keyword evidence="7" id="KW-1185">Reference proteome</keyword>
<evidence type="ECO:0000313" key="6">
    <source>
        <dbReference type="EMBL" id="BCX48260.1"/>
    </source>
</evidence>
<organism evidence="6 7">
    <name type="scientific">Haloferula helveola</name>
    <dbReference type="NCBI Taxonomy" id="490095"/>
    <lineage>
        <taxon>Bacteria</taxon>
        <taxon>Pseudomonadati</taxon>
        <taxon>Verrucomicrobiota</taxon>
        <taxon>Verrucomicrobiia</taxon>
        <taxon>Verrucomicrobiales</taxon>
        <taxon>Verrucomicrobiaceae</taxon>
        <taxon>Haloferula</taxon>
    </lineage>
</organism>
<evidence type="ECO:0000313" key="7">
    <source>
        <dbReference type="Proteomes" id="UP001374893"/>
    </source>
</evidence>
<evidence type="ECO:0000259" key="5">
    <source>
        <dbReference type="SMART" id="SM00237"/>
    </source>
</evidence>
<keyword evidence="1" id="KW-0732">Signal</keyword>
<keyword evidence="2" id="KW-0677">Repeat</keyword>
<name>A0ABM7RDS9_9BACT</name>
<evidence type="ECO:0000256" key="2">
    <source>
        <dbReference type="ARBA" id="ARBA00022737"/>
    </source>
</evidence>
<reference evidence="6 7" key="1">
    <citation type="submission" date="2021-06" db="EMBL/GenBank/DDBJ databases">
        <title>Complete genome of Haloferula helveola possessing various polysaccharide degrading enzymes.</title>
        <authorList>
            <person name="Takami H."/>
            <person name="Huang C."/>
            <person name="Hamasaki K."/>
        </authorList>
    </citation>
    <scope>NUCLEOTIDE SEQUENCE [LARGE SCALE GENOMIC DNA]</scope>
    <source>
        <strain evidence="6 7">CN-1</strain>
    </source>
</reference>
<feature type="region of interest" description="Disordered" evidence="4">
    <location>
        <begin position="158"/>
        <end position="209"/>
    </location>
</feature>
<dbReference type="SMART" id="SM00237">
    <property type="entry name" value="Calx_beta"/>
    <property type="match status" value="1"/>
</dbReference>
<dbReference type="Gene3D" id="2.150.10.10">
    <property type="entry name" value="Serralysin-like metalloprotease, C-terminal"/>
    <property type="match status" value="1"/>
</dbReference>
<protein>
    <recommendedName>
        <fullName evidence="5">Calx-beta domain-containing protein</fullName>
    </recommendedName>
</protein>
<dbReference type="EMBL" id="AP024702">
    <property type="protein sequence ID" value="BCX48260.1"/>
    <property type="molecule type" value="Genomic_DNA"/>
</dbReference>
<accession>A0ABM7RDS9</accession>
<dbReference type="Pfam" id="PF16184">
    <property type="entry name" value="Cadherin_3"/>
    <property type="match status" value="1"/>
</dbReference>
<evidence type="ECO:0000256" key="3">
    <source>
        <dbReference type="ARBA" id="ARBA00022837"/>
    </source>
</evidence>
<evidence type="ECO:0000256" key="4">
    <source>
        <dbReference type="SAM" id="MobiDB-lite"/>
    </source>
</evidence>
<dbReference type="SUPFAM" id="SSF141072">
    <property type="entry name" value="CalX-like"/>
    <property type="match status" value="1"/>
</dbReference>
<gene>
    <name evidence="6" type="ORF">HAHE_21680</name>
</gene>
<sequence length="837" mass="89268">MKTWILPTLIATLATLTARGAMPEPDIVFYGRVLHLGGGAEYVLTSGEIVWTVTPDEASGGEVQTVRGNLAPLKNGTMSYVLRIPQHLAVEGTMPGVLAGLRLPSGTPSLPFRNTTISVEGLPTRLADPSTSTFELSTEDHGDFQRLDLIVEGSLPDSDGDGLPDWWEEENGTDPFLADADADPDGDGATNLEEYAAGSDPTGPDQEPKLPSEVLANLEPGGAAALVVRTIDRDSAPSALTFVPGTLPAGLTITRAGSTDALTTFTQADLDAGDVVIRHSGSAEGEWIVPLTVRDETPSHEPAVADLRIVAGDAEAMWLGWGLAAESQPASLPTVHDASRLTGGATLRTPGGDRDEARIFIASSGADEVAGSPHDDLMVVGNGDRVRGNEGADRLLLANATGTVEMLDFSVEERDVIDLTGCFSPTTPTFLRDHVSRVGDALWVDFSGDGGSTPDLIVDLTGAEFPQDPADLWDLGLLVTGDIVPETTLFLTLSGAASEENLTTATITVRRRGDASAPLDVPLTWSGTATMGLDFLSLASTAHFAAGVKEIDFEIVPLADDIKEPTETIQLELTTAEGWSIAEGHRTLSVPLLDLPSRVWIEVTERIAYSDFGMPAQILVRRSGPMSTSLTAKLGTSGKALANFDYKKLPATVTFSPYQEVIVLDVEPLPIANLRYGAEDVRISVLADSAYLFGETPQGTVLILERPKTLDEWRTAHTIEESTPLGSDGDGDGRDLLGEFAFGGNPNVFDHIEPTRLGKPTDGRIQLTWKRWPSAPEIRYAIRVSTDLKQWSDAPEAEIREVASEILSDGMERVTVSLPVEAGENACFYQIEAQYAD</sequence>
<dbReference type="Pfam" id="PF03160">
    <property type="entry name" value="Calx-beta"/>
    <property type="match status" value="2"/>
</dbReference>
<proteinExistence type="predicted"/>
<dbReference type="RefSeq" id="WP_338684357.1">
    <property type="nucleotide sequence ID" value="NZ_AP024702.1"/>
</dbReference>
<dbReference type="InterPro" id="IPR011049">
    <property type="entry name" value="Serralysin-like_metalloprot_C"/>
</dbReference>
<dbReference type="InterPro" id="IPR003644">
    <property type="entry name" value="Calx_beta"/>
</dbReference>
<keyword evidence="3" id="KW-0106">Calcium</keyword>
<feature type="compositionally biased region" description="Acidic residues" evidence="4">
    <location>
        <begin position="158"/>
        <end position="172"/>
    </location>
</feature>
<evidence type="ECO:0000256" key="1">
    <source>
        <dbReference type="ARBA" id="ARBA00022729"/>
    </source>
</evidence>